<evidence type="ECO:0000313" key="1">
    <source>
        <dbReference type="EMBL" id="KAL1259951.1"/>
    </source>
</evidence>
<organism evidence="1 2">
    <name type="scientific">Cirrhinus molitorella</name>
    <name type="common">mud carp</name>
    <dbReference type="NCBI Taxonomy" id="172907"/>
    <lineage>
        <taxon>Eukaryota</taxon>
        <taxon>Metazoa</taxon>
        <taxon>Chordata</taxon>
        <taxon>Craniata</taxon>
        <taxon>Vertebrata</taxon>
        <taxon>Euteleostomi</taxon>
        <taxon>Actinopterygii</taxon>
        <taxon>Neopterygii</taxon>
        <taxon>Teleostei</taxon>
        <taxon>Ostariophysi</taxon>
        <taxon>Cypriniformes</taxon>
        <taxon>Cyprinidae</taxon>
        <taxon>Labeoninae</taxon>
        <taxon>Labeonini</taxon>
        <taxon>Cirrhinus</taxon>
    </lineage>
</organism>
<comment type="caution">
    <text evidence="1">The sequence shown here is derived from an EMBL/GenBank/DDBJ whole genome shotgun (WGS) entry which is preliminary data.</text>
</comment>
<keyword evidence="2" id="KW-1185">Reference proteome</keyword>
<gene>
    <name evidence="1" type="ORF">QQF64_010528</name>
</gene>
<sequence length="123" mass="13799">MLSEEDWIGCKRVIGRLEVRGGVRATCGGDISMQRSGAPVVSIPHRPPHVLLSVIMYHLSSRRRQISSVICEWISIPRTKSVQESMSSGRLPELISQMKRLLFCSVMNLCGRGKERHSSPIRT</sequence>
<evidence type="ECO:0000313" key="2">
    <source>
        <dbReference type="Proteomes" id="UP001558613"/>
    </source>
</evidence>
<reference evidence="1 2" key="1">
    <citation type="submission" date="2023-09" db="EMBL/GenBank/DDBJ databases">
        <authorList>
            <person name="Wang M."/>
        </authorList>
    </citation>
    <scope>NUCLEOTIDE SEQUENCE [LARGE SCALE GENOMIC DNA]</scope>
    <source>
        <strain evidence="1">GT-2023</strain>
        <tissue evidence="1">Liver</tissue>
    </source>
</reference>
<proteinExistence type="predicted"/>
<name>A0ABR3M6M5_9TELE</name>
<accession>A0ABR3M6M5</accession>
<protein>
    <submittedName>
        <fullName evidence="1">Uncharacterized protein</fullName>
    </submittedName>
</protein>
<dbReference type="Proteomes" id="UP001558613">
    <property type="component" value="Unassembled WGS sequence"/>
</dbReference>
<dbReference type="EMBL" id="JAYMGO010000016">
    <property type="protein sequence ID" value="KAL1259951.1"/>
    <property type="molecule type" value="Genomic_DNA"/>
</dbReference>